<feature type="chain" id="PRO_5045384796" evidence="1">
    <location>
        <begin position="22"/>
        <end position="209"/>
    </location>
</feature>
<reference evidence="2 3" key="1">
    <citation type="submission" date="2016-10" db="EMBL/GenBank/DDBJ databases">
        <authorList>
            <person name="Varghese N."/>
            <person name="Submissions S."/>
        </authorList>
    </citation>
    <scope>NUCLEOTIDE SEQUENCE [LARGE SCALE GENOMIC DNA]</scope>
    <source>
        <strain evidence="2 3">Nl1</strain>
    </source>
</reference>
<protein>
    <submittedName>
        <fullName evidence="2">TPR repeat-containing protein</fullName>
    </submittedName>
</protein>
<dbReference type="Pfam" id="PF13414">
    <property type="entry name" value="TPR_11"/>
    <property type="match status" value="1"/>
</dbReference>
<feature type="signal peptide" evidence="1">
    <location>
        <begin position="1"/>
        <end position="21"/>
    </location>
</feature>
<keyword evidence="1" id="KW-0732">Signal</keyword>
<dbReference type="Gene3D" id="1.25.40.10">
    <property type="entry name" value="Tetratricopeptide repeat domain"/>
    <property type="match status" value="1"/>
</dbReference>
<accession>A0ABY0T7V0</accession>
<gene>
    <name evidence="2" type="ORF">SAMN05216402_0276</name>
</gene>
<dbReference type="InterPro" id="IPR011990">
    <property type="entry name" value="TPR-like_helical_dom_sf"/>
</dbReference>
<keyword evidence="3" id="KW-1185">Reference proteome</keyword>
<evidence type="ECO:0000256" key="1">
    <source>
        <dbReference type="SAM" id="SignalP"/>
    </source>
</evidence>
<organism evidence="2 3">
    <name type="scientific">Nitrosospira multiformis</name>
    <dbReference type="NCBI Taxonomy" id="1231"/>
    <lineage>
        <taxon>Bacteria</taxon>
        <taxon>Pseudomonadati</taxon>
        <taxon>Pseudomonadota</taxon>
        <taxon>Betaproteobacteria</taxon>
        <taxon>Nitrosomonadales</taxon>
        <taxon>Nitrosomonadaceae</taxon>
        <taxon>Nitrosospira</taxon>
    </lineage>
</organism>
<name>A0ABY0T7V0_9PROT</name>
<comment type="caution">
    <text evidence="2">The sequence shown here is derived from an EMBL/GenBank/DDBJ whole genome shotgun (WGS) entry which is preliminary data.</text>
</comment>
<dbReference type="SUPFAM" id="SSF48452">
    <property type="entry name" value="TPR-like"/>
    <property type="match status" value="1"/>
</dbReference>
<proteinExistence type="predicted"/>
<evidence type="ECO:0000313" key="2">
    <source>
        <dbReference type="EMBL" id="SDQ30327.1"/>
    </source>
</evidence>
<sequence length="209" mass="23454">MKLASYLTALIISAVSLNLQAEPYCGELTEAYGTTGGDYTNSEDRQKKLPIVEKFHFTPNVENLTRGESGQLGADLTYTLQRFPNHHRALASFAKLGLRDKTAKPRGAHFSVGCAFDRAIRFKPSDGTVRMIYSNYLMKMGKNDEAFAQLKEASNLQPEDPTINYNLGLLYVQKKDYEQARTYAKKAYELGFPLPGLKNKLVEAGKWED</sequence>
<dbReference type="RefSeq" id="WP_074630459.1">
    <property type="nucleotide sequence ID" value="NZ_FNKY01000001.1"/>
</dbReference>
<dbReference type="Proteomes" id="UP000183471">
    <property type="component" value="Unassembled WGS sequence"/>
</dbReference>
<evidence type="ECO:0000313" key="3">
    <source>
        <dbReference type="Proteomes" id="UP000183471"/>
    </source>
</evidence>
<dbReference type="EMBL" id="FNKY01000001">
    <property type="protein sequence ID" value="SDQ30327.1"/>
    <property type="molecule type" value="Genomic_DNA"/>
</dbReference>